<reference evidence="1 2" key="1">
    <citation type="submission" date="2018-02" db="EMBL/GenBank/DDBJ databases">
        <title>Genome sequence of the basidiomycete white-rot fungus Phlebia centrifuga.</title>
        <authorList>
            <person name="Granchi Z."/>
            <person name="Peng M."/>
            <person name="de Vries R.P."/>
            <person name="Hilden K."/>
            <person name="Makela M.R."/>
            <person name="Grigoriev I."/>
            <person name="Riley R."/>
        </authorList>
    </citation>
    <scope>NUCLEOTIDE SEQUENCE [LARGE SCALE GENOMIC DNA]</scope>
    <source>
        <strain evidence="1 2">FBCC195</strain>
    </source>
</reference>
<dbReference type="AlphaFoldDB" id="A0A2R6NVI9"/>
<dbReference type="Proteomes" id="UP000186601">
    <property type="component" value="Unassembled WGS sequence"/>
</dbReference>
<proteinExistence type="predicted"/>
<organism evidence="1 2">
    <name type="scientific">Hermanssonia centrifuga</name>
    <dbReference type="NCBI Taxonomy" id="98765"/>
    <lineage>
        <taxon>Eukaryota</taxon>
        <taxon>Fungi</taxon>
        <taxon>Dikarya</taxon>
        <taxon>Basidiomycota</taxon>
        <taxon>Agaricomycotina</taxon>
        <taxon>Agaricomycetes</taxon>
        <taxon>Polyporales</taxon>
        <taxon>Meruliaceae</taxon>
        <taxon>Hermanssonia</taxon>
    </lineage>
</organism>
<accession>A0A2R6NVI9</accession>
<keyword evidence="2" id="KW-1185">Reference proteome</keyword>
<comment type="caution">
    <text evidence="1">The sequence shown here is derived from an EMBL/GenBank/DDBJ whole genome shotgun (WGS) entry which is preliminary data.</text>
</comment>
<protein>
    <submittedName>
        <fullName evidence="1">Uncharacterized protein</fullName>
    </submittedName>
</protein>
<evidence type="ECO:0000313" key="2">
    <source>
        <dbReference type="Proteomes" id="UP000186601"/>
    </source>
</evidence>
<evidence type="ECO:0000313" key="1">
    <source>
        <dbReference type="EMBL" id="PSR77238.1"/>
    </source>
</evidence>
<gene>
    <name evidence="1" type="ORF">PHLCEN_2v7999</name>
</gene>
<name>A0A2R6NVI9_9APHY</name>
<dbReference type="EMBL" id="MLYV02000805">
    <property type="protein sequence ID" value="PSR77238.1"/>
    <property type="molecule type" value="Genomic_DNA"/>
</dbReference>
<sequence>MQPPVILQHHTPTLQLPPLRIARLRAYKAWLPQFIQENLEDVPPSFQKWKELSELELTDTMRNRMAHHLHLQTTQPNLPNSAPTTVLSQQAGQTRKLVAPVHF</sequence>